<dbReference type="PATRIC" id="fig|888055.3.peg.1346"/>
<evidence type="ECO:0000256" key="5">
    <source>
        <dbReference type="ARBA" id="ARBA00022597"/>
    </source>
</evidence>
<dbReference type="EMBL" id="AWVM01000079">
    <property type="protein sequence ID" value="ERK49217.1"/>
    <property type="molecule type" value="Genomic_DNA"/>
</dbReference>
<evidence type="ECO:0000256" key="3">
    <source>
        <dbReference type="ARBA" id="ARBA00022448"/>
    </source>
</evidence>
<sequence length="116" mass="11871">MLGMLKWTLILPGVVPHFFCGATAGVFGNATGGRRGASIGAFANGLLLTFLPVILLPVLGNLGFANTTFSDADFVTVGIVLGNMAKHISPVVISGIIVGITAILVAFGFVPSKKSK</sequence>
<evidence type="ECO:0000256" key="1">
    <source>
        <dbReference type="ARBA" id="ARBA00004651"/>
    </source>
</evidence>
<keyword evidence="6" id="KW-0598">Phosphotransferase system</keyword>
<dbReference type="HOGENOM" id="CLU_168923_0_0_0"/>
<keyword evidence="3" id="KW-0813">Transport</keyword>
<comment type="function">
    <text evidence="10">The phosphoenolpyruvate-dependent sugar phosphotransferase system (sugar PTS), a major carbohydrate active transport system, catalyzes the phosphorylation of incoming sugar substrates concomitantly with their translocation across the cell membrane. The enzyme II UlaABC PTS system is involved in ascorbate transport.</text>
</comment>
<gene>
    <name evidence="15" type="ORF">HMPREF9015_01409</name>
</gene>
<dbReference type="Proteomes" id="UP000016626">
    <property type="component" value="Unassembled WGS sequence"/>
</dbReference>
<dbReference type="eggNOG" id="COG3037">
    <property type="taxonomic scope" value="Bacteria"/>
</dbReference>
<evidence type="ECO:0000256" key="2">
    <source>
        <dbReference type="ARBA" id="ARBA00011738"/>
    </source>
</evidence>
<name>U2REP0_LEPWF</name>
<evidence type="ECO:0000313" key="15">
    <source>
        <dbReference type="EMBL" id="ERK49217.1"/>
    </source>
</evidence>
<evidence type="ECO:0000256" key="4">
    <source>
        <dbReference type="ARBA" id="ARBA00022475"/>
    </source>
</evidence>
<dbReference type="Pfam" id="PF03611">
    <property type="entry name" value="EIIC-GAT"/>
    <property type="match status" value="1"/>
</dbReference>
<evidence type="ECO:0000256" key="12">
    <source>
        <dbReference type="ARBA" id="ARBA00039702"/>
    </source>
</evidence>
<accession>U2REP0</accession>
<evidence type="ECO:0000256" key="14">
    <source>
        <dbReference type="SAM" id="Phobius"/>
    </source>
</evidence>
<proteinExistence type="inferred from homology"/>
<evidence type="ECO:0000256" key="7">
    <source>
        <dbReference type="ARBA" id="ARBA00022692"/>
    </source>
</evidence>
<feature type="transmembrane region" description="Helical" evidence="14">
    <location>
        <begin position="39"/>
        <end position="59"/>
    </location>
</feature>
<keyword evidence="5" id="KW-0762">Sugar transport</keyword>
<dbReference type="GO" id="GO:0005886">
    <property type="term" value="C:plasma membrane"/>
    <property type="evidence" value="ECO:0007669"/>
    <property type="project" value="UniProtKB-SubCell"/>
</dbReference>
<dbReference type="GO" id="GO:0009401">
    <property type="term" value="P:phosphoenolpyruvate-dependent sugar phosphotransferase system"/>
    <property type="evidence" value="ECO:0007669"/>
    <property type="project" value="UniProtKB-KW"/>
</dbReference>
<feature type="transmembrane region" description="Helical" evidence="14">
    <location>
        <begin position="6"/>
        <end position="27"/>
    </location>
</feature>
<dbReference type="InterPro" id="IPR004703">
    <property type="entry name" value="PTS_sugar-sp_permease"/>
</dbReference>
<evidence type="ECO:0000256" key="8">
    <source>
        <dbReference type="ARBA" id="ARBA00022989"/>
    </source>
</evidence>
<keyword evidence="9 14" id="KW-0472">Membrane</keyword>
<comment type="similarity">
    <text evidence="11">Belongs to the UlaA family.</text>
</comment>
<evidence type="ECO:0000256" key="11">
    <source>
        <dbReference type="ARBA" id="ARBA00038218"/>
    </source>
</evidence>
<keyword evidence="8 14" id="KW-1133">Transmembrane helix</keyword>
<dbReference type="AlphaFoldDB" id="U2REP0"/>
<feature type="transmembrane region" description="Helical" evidence="14">
    <location>
        <begin position="91"/>
        <end position="110"/>
    </location>
</feature>
<evidence type="ECO:0000256" key="10">
    <source>
        <dbReference type="ARBA" id="ARBA00037387"/>
    </source>
</evidence>
<dbReference type="InterPro" id="IPR051562">
    <property type="entry name" value="Ascorbate-PTS_EIIC"/>
</dbReference>
<protein>
    <recommendedName>
        <fullName evidence="12">Ascorbate-specific PTS system EIIC component</fullName>
    </recommendedName>
    <alternativeName>
        <fullName evidence="13">Ascorbate-specific permease IIC component UlaA</fullName>
    </alternativeName>
</protein>
<evidence type="ECO:0000256" key="9">
    <source>
        <dbReference type="ARBA" id="ARBA00023136"/>
    </source>
</evidence>
<comment type="caution">
    <text evidence="15">The sequence shown here is derived from an EMBL/GenBank/DDBJ whole genome shotgun (WGS) entry which is preliminary data.</text>
</comment>
<evidence type="ECO:0000313" key="16">
    <source>
        <dbReference type="Proteomes" id="UP000016626"/>
    </source>
</evidence>
<comment type="subcellular location">
    <subcellularLocation>
        <location evidence="1">Cell membrane</location>
        <topology evidence="1">Multi-pass membrane protein</topology>
    </subcellularLocation>
</comment>
<dbReference type="PANTHER" id="PTHR33843">
    <property type="entry name" value="ASCORBATE-SPECIFIC PTS SYSTEM EIIC COMPONENT"/>
    <property type="match status" value="1"/>
</dbReference>
<keyword evidence="7 14" id="KW-0812">Transmembrane</keyword>
<evidence type="ECO:0000256" key="13">
    <source>
        <dbReference type="ARBA" id="ARBA00042859"/>
    </source>
</evidence>
<comment type="subunit">
    <text evidence="2">Homodimer.</text>
</comment>
<organism evidence="15 16">
    <name type="scientific">Leptotrichia wadei (strain F0279)</name>
    <dbReference type="NCBI Taxonomy" id="888055"/>
    <lineage>
        <taxon>Bacteria</taxon>
        <taxon>Fusobacteriati</taxon>
        <taxon>Fusobacteriota</taxon>
        <taxon>Fusobacteriia</taxon>
        <taxon>Fusobacteriales</taxon>
        <taxon>Leptotrichiaceae</taxon>
        <taxon>Leptotrichia</taxon>
    </lineage>
</organism>
<dbReference type="PANTHER" id="PTHR33843:SF4">
    <property type="entry name" value="ASCORBATE-SPECIFIC PTS SYSTEM EIIC COMPONENT"/>
    <property type="match status" value="1"/>
</dbReference>
<reference evidence="15 16" key="1">
    <citation type="submission" date="2013-06" db="EMBL/GenBank/DDBJ databases">
        <authorList>
            <person name="Weinstock G."/>
            <person name="Sodergren E."/>
            <person name="Lobos E.A."/>
            <person name="Fulton L."/>
            <person name="Fulton R."/>
            <person name="Courtney L."/>
            <person name="Fronick C."/>
            <person name="O'Laughlin M."/>
            <person name="Godfrey J."/>
            <person name="Wilson R.M."/>
            <person name="Miner T."/>
            <person name="Farmer C."/>
            <person name="Delehaunty K."/>
            <person name="Cordes M."/>
            <person name="Minx P."/>
            <person name="Tomlinson C."/>
            <person name="Chen J."/>
            <person name="Wollam A."/>
            <person name="Pepin K.H."/>
            <person name="Bhonagiri V."/>
            <person name="Zhang X."/>
            <person name="Warren W."/>
            <person name="Mitreva M."/>
            <person name="Mardis E.R."/>
            <person name="Wilson R.K."/>
        </authorList>
    </citation>
    <scope>NUCLEOTIDE SEQUENCE [LARGE SCALE GENOMIC DNA]</scope>
    <source>
        <strain evidence="15 16">F0279</strain>
    </source>
</reference>
<evidence type="ECO:0000256" key="6">
    <source>
        <dbReference type="ARBA" id="ARBA00022683"/>
    </source>
</evidence>
<keyword evidence="4" id="KW-1003">Cell membrane</keyword>